<evidence type="ECO:0000313" key="1">
    <source>
        <dbReference type="EMBL" id="CAA9566347.1"/>
    </source>
</evidence>
<proteinExistence type="predicted"/>
<dbReference type="AlphaFoldDB" id="A0A6J4V2R0"/>
<dbReference type="EMBL" id="CADCWP010000079">
    <property type="protein sequence ID" value="CAA9566347.1"/>
    <property type="molecule type" value="Genomic_DNA"/>
</dbReference>
<accession>A0A6J4V2R0</accession>
<sequence length="126" mass="13878">MSEKTYSAREIVLSLFPGTDAVLVPLPEPYRFERTPEGLRLLRDGSELLLLAPIAAAGNASTQVLCDLCQRSAPRHYLQMFRAEVPGSKGRRYRYVSLCRDPGGCEARRSGGDTPVEVLLSRVLGN</sequence>
<organism evidence="1">
    <name type="scientific">uncultured Truepera sp</name>
    <dbReference type="NCBI Taxonomy" id="543023"/>
    <lineage>
        <taxon>Bacteria</taxon>
        <taxon>Thermotogati</taxon>
        <taxon>Deinococcota</taxon>
        <taxon>Deinococci</taxon>
        <taxon>Trueperales</taxon>
        <taxon>Trueperaceae</taxon>
        <taxon>Truepera</taxon>
        <taxon>environmental samples</taxon>
    </lineage>
</organism>
<reference evidence="1" key="1">
    <citation type="submission" date="2020-02" db="EMBL/GenBank/DDBJ databases">
        <authorList>
            <person name="Meier V. D."/>
        </authorList>
    </citation>
    <scope>NUCLEOTIDE SEQUENCE</scope>
    <source>
        <strain evidence="1">AVDCRST_MAG86</strain>
    </source>
</reference>
<name>A0A6J4V2R0_9DEIN</name>
<evidence type="ECO:0008006" key="2">
    <source>
        <dbReference type="Google" id="ProtNLM"/>
    </source>
</evidence>
<gene>
    <name evidence="1" type="ORF">AVDCRST_MAG86-1227</name>
</gene>
<protein>
    <recommendedName>
        <fullName evidence="2">Elongation factor G-binding protein C-terminal treble-clef zinc-finger domain-containing protein</fullName>
    </recommendedName>
</protein>